<accession>A0AAW9TA97</accession>
<dbReference type="AlphaFoldDB" id="A0AAW9TA97"/>
<dbReference type="InterPro" id="IPR036895">
    <property type="entry name" value="Uracil-DNA_glycosylase-like_sf"/>
</dbReference>
<name>A0AAW9TA97_9BACT</name>
<proteinExistence type="predicted"/>
<comment type="caution">
    <text evidence="1">The sequence shown here is derived from an EMBL/GenBank/DDBJ whole genome shotgun (WGS) entry which is preliminary data.</text>
</comment>
<gene>
    <name evidence="1" type="ORF">F7D90_14125</name>
</gene>
<protein>
    <submittedName>
        <fullName evidence="1">Uncharacterized protein</fullName>
    </submittedName>
</protein>
<reference evidence="2" key="1">
    <citation type="submission" date="2019-09" db="EMBL/GenBank/DDBJ databases">
        <title>Distinct polysaccharide growth profiles of human intestinal Prevotella copri isolates.</title>
        <authorList>
            <person name="Fehlner-Peach H."/>
            <person name="Magnabosco C."/>
            <person name="Raghavan V."/>
            <person name="Scher J.U."/>
            <person name="Tett A."/>
            <person name="Cox L.M."/>
            <person name="Gottsegen C."/>
            <person name="Watters A."/>
            <person name="Wiltshire- Gordon J.D."/>
            <person name="Segata N."/>
            <person name="Bonneau R."/>
            <person name="Littman D.R."/>
        </authorList>
    </citation>
    <scope>NUCLEOTIDE SEQUENCE [LARGE SCALE GENOMIC DNA]</scope>
    <source>
        <strain evidence="2">iAP146</strain>
    </source>
</reference>
<dbReference type="Proteomes" id="UP000420707">
    <property type="component" value="Unassembled WGS sequence"/>
</dbReference>
<sequence>MNQKVTNKYLSGTAIKAVPQEEIETILKHNFHCFKDAAKPREETHVFMHRFFEYLKKKKQITRSSKICLIIYIPQKRNFSKEEYSELNDFFCSWIHNFELSWGIYETGNLNKMEITIFTNVRRQKMKDYQSTNNQILEEMKQEIINRMVTDNMPESKLQEFRQQVEDSFCFDGIMFKGELHQNEMGDIVRISSKKENILWANNLNKNVLFITKEPNLSGGCAWDQRCDSFRKRGSTIEHPMLIGHSLDKRIAYIIYGLKSVLDTPSKFIEFENIPNENILETIDQYPFARINLKKTGGSGKANDKIVLAEAEVYKDYLKRQIENINPKIIICCSNSRNKNMILEEFLNSNGYNFEWTEVEGIWIDKSRNILAIDSYHLSYYGIYNKKEDKRYDDKTFYNDVVKRLYEYLLRHPNFISQE</sequence>
<organism evidence="1 2">
    <name type="scientific">Segatella copri</name>
    <dbReference type="NCBI Taxonomy" id="165179"/>
    <lineage>
        <taxon>Bacteria</taxon>
        <taxon>Pseudomonadati</taxon>
        <taxon>Bacteroidota</taxon>
        <taxon>Bacteroidia</taxon>
        <taxon>Bacteroidales</taxon>
        <taxon>Prevotellaceae</taxon>
        <taxon>Segatella</taxon>
    </lineage>
</organism>
<evidence type="ECO:0000313" key="1">
    <source>
        <dbReference type="EMBL" id="MQN33055.1"/>
    </source>
</evidence>
<evidence type="ECO:0000313" key="2">
    <source>
        <dbReference type="Proteomes" id="UP000420707"/>
    </source>
</evidence>
<dbReference type="RefSeq" id="WP_153086676.1">
    <property type="nucleotide sequence ID" value="NZ_VZAM01000038.1"/>
</dbReference>
<dbReference type="Gene3D" id="3.40.470.10">
    <property type="entry name" value="Uracil-DNA glycosylase-like domain"/>
    <property type="match status" value="1"/>
</dbReference>
<dbReference type="EMBL" id="VZCR01000093">
    <property type="protein sequence ID" value="MQN33055.1"/>
    <property type="molecule type" value="Genomic_DNA"/>
</dbReference>